<gene>
    <name evidence="3" type="ORF">SAMN05216275_101427</name>
</gene>
<dbReference type="SUPFAM" id="SSF48452">
    <property type="entry name" value="TPR-like"/>
    <property type="match status" value="2"/>
</dbReference>
<feature type="domain" description="Winged helix-turn-helix" evidence="2">
    <location>
        <begin position="266"/>
        <end position="336"/>
    </location>
</feature>
<dbReference type="SUPFAM" id="SSF52540">
    <property type="entry name" value="P-loop containing nucleoside triphosphate hydrolases"/>
    <property type="match status" value="1"/>
</dbReference>
<evidence type="ECO:0000259" key="2">
    <source>
        <dbReference type="Pfam" id="PF25872"/>
    </source>
</evidence>
<dbReference type="InterPro" id="IPR027417">
    <property type="entry name" value="P-loop_NTPase"/>
</dbReference>
<dbReference type="Proteomes" id="UP000199111">
    <property type="component" value="Unassembled WGS sequence"/>
</dbReference>
<dbReference type="Pfam" id="PF25872">
    <property type="entry name" value="HTH_77"/>
    <property type="match status" value="1"/>
</dbReference>
<dbReference type="InterPro" id="IPR058852">
    <property type="entry name" value="HTH_77"/>
</dbReference>
<protein>
    <submittedName>
        <fullName evidence="3">Predicted ATPase</fullName>
    </submittedName>
</protein>
<dbReference type="Gene3D" id="1.25.40.10">
    <property type="entry name" value="Tetratricopeptide repeat domain"/>
    <property type="match status" value="1"/>
</dbReference>
<proteinExistence type="predicted"/>
<evidence type="ECO:0000313" key="3">
    <source>
        <dbReference type="EMBL" id="SFI16018.1"/>
    </source>
</evidence>
<dbReference type="AlphaFoldDB" id="A0A1I3FXP6"/>
<dbReference type="PANTHER" id="PTHR47691">
    <property type="entry name" value="REGULATOR-RELATED"/>
    <property type="match status" value="1"/>
</dbReference>
<dbReference type="Gene3D" id="3.40.50.300">
    <property type="entry name" value="P-loop containing nucleotide triphosphate hydrolases"/>
    <property type="match status" value="1"/>
</dbReference>
<dbReference type="Pfam" id="PF00931">
    <property type="entry name" value="NB-ARC"/>
    <property type="match status" value="1"/>
</dbReference>
<feature type="domain" description="NB-ARC" evidence="1">
    <location>
        <begin position="24"/>
        <end position="139"/>
    </location>
</feature>
<accession>A0A1I3FXP6</accession>
<evidence type="ECO:0000259" key="1">
    <source>
        <dbReference type="Pfam" id="PF00931"/>
    </source>
</evidence>
<dbReference type="InterPro" id="IPR011990">
    <property type="entry name" value="TPR-like_helical_dom_sf"/>
</dbReference>
<sequence length="685" mass="73766">MGTPMETTFVGRRAEIAQVVRLIRESRLVTLTGLGGVGKTRLAGRAAEEVAEEFPDGLWLVELACLTDPYLLAETVADSMGLADQSARQQEEVLADWLSPRRSLLMLDTCEHLVEAVASLVDTLLRRAPGLRVLATGRQPLGVSGEHIYPVPPLPVEDAVALLRDRAGLAGAGTAGGDVEGGGGDEGGGAAGGDGAAGLAELCEGLDCIPLAIELAAVQLRTMSPALLTPQLHDRYRLLTGGDGPMRHESLRAAMGWSHELCTPAERLLWARLSVFAAGFDLEAAERVCAGGPLPSGLVLETLTGLVDKSLVQREDHPAGVRLRMLDTVREFGAEWLLLLGETGAVQGRHRDHYLRLARRCAAEWPGRQVEWYGRTRAEQRNFRKAFELCLTDPEWSRTGLDLAGTLWFLWVCCGMLREGRHYLETALGMDTRPGPERVRALWVCAWVAALQGDLDAAAERLDRCRAEDPGGSAAGYATQIEGLISLMRGDYPRAVELLDEAMAWHMAEGDVLSGLLPCYTLAALSLLAAGRPEETMETLSEGQALCEAHGEEWSRAQMEYVFAWAEHVKGDTSGALRHARAALTAARLFDDLLLSVVCMEMIAWAVAVEGAAGRGARLLGAAQAVWDSSGLSQFGSPIFIPIRKRAVNQAVRALGGGEFDTLYAAGNRLDLGIAVKYALEEKIS</sequence>
<keyword evidence="4" id="KW-1185">Reference proteome</keyword>
<reference evidence="4" key="1">
    <citation type="submission" date="2016-10" db="EMBL/GenBank/DDBJ databases">
        <authorList>
            <person name="Varghese N."/>
            <person name="Submissions S."/>
        </authorList>
    </citation>
    <scope>NUCLEOTIDE SEQUENCE [LARGE SCALE GENOMIC DNA]</scope>
    <source>
        <strain evidence="4">CGMCC 4.2126</strain>
    </source>
</reference>
<dbReference type="InterPro" id="IPR002182">
    <property type="entry name" value="NB-ARC"/>
</dbReference>
<dbReference type="PANTHER" id="PTHR47691:SF3">
    <property type="entry name" value="HTH-TYPE TRANSCRIPTIONAL REGULATOR RV0890C-RELATED"/>
    <property type="match status" value="1"/>
</dbReference>
<organism evidence="3 4">
    <name type="scientific">Streptosporangium canum</name>
    <dbReference type="NCBI Taxonomy" id="324952"/>
    <lineage>
        <taxon>Bacteria</taxon>
        <taxon>Bacillati</taxon>
        <taxon>Actinomycetota</taxon>
        <taxon>Actinomycetes</taxon>
        <taxon>Streptosporangiales</taxon>
        <taxon>Streptosporangiaceae</taxon>
        <taxon>Streptosporangium</taxon>
    </lineage>
</organism>
<dbReference type="EMBL" id="FOQY01000001">
    <property type="protein sequence ID" value="SFI16018.1"/>
    <property type="molecule type" value="Genomic_DNA"/>
</dbReference>
<evidence type="ECO:0000313" key="4">
    <source>
        <dbReference type="Proteomes" id="UP000199111"/>
    </source>
</evidence>
<name>A0A1I3FXP6_9ACTN</name>